<gene>
    <name evidence="6" type="ORF">SK128_021701</name>
</gene>
<feature type="compositionally biased region" description="Low complexity" evidence="4">
    <location>
        <begin position="69"/>
        <end position="85"/>
    </location>
</feature>
<dbReference type="SUPFAM" id="SSF50044">
    <property type="entry name" value="SH3-domain"/>
    <property type="match status" value="1"/>
</dbReference>
<keyword evidence="2" id="KW-0175">Coiled coil</keyword>
<proteinExistence type="predicted"/>
<evidence type="ECO:0000313" key="6">
    <source>
        <dbReference type="EMBL" id="KAK7080090.1"/>
    </source>
</evidence>
<feature type="region of interest" description="Disordered" evidence="4">
    <location>
        <begin position="65"/>
        <end position="161"/>
    </location>
</feature>
<feature type="domain" description="SH3" evidence="5">
    <location>
        <begin position="1"/>
        <end position="48"/>
    </location>
</feature>
<comment type="caution">
    <text evidence="6">The sequence shown here is derived from an EMBL/GenBank/DDBJ whole genome shotgun (WGS) entry which is preliminary data.</text>
</comment>
<organism evidence="6 7">
    <name type="scientific">Halocaridina rubra</name>
    <name type="common">Hawaiian red shrimp</name>
    <dbReference type="NCBI Taxonomy" id="373956"/>
    <lineage>
        <taxon>Eukaryota</taxon>
        <taxon>Metazoa</taxon>
        <taxon>Ecdysozoa</taxon>
        <taxon>Arthropoda</taxon>
        <taxon>Crustacea</taxon>
        <taxon>Multicrustacea</taxon>
        <taxon>Malacostraca</taxon>
        <taxon>Eumalacostraca</taxon>
        <taxon>Eucarida</taxon>
        <taxon>Decapoda</taxon>
        <taxon>Pleocyemata</taxon>
        <taxon>Caridea</taxon>
        <taxon>Atyoidea</taxon>
        <taxon>Atyidae</taxon>
        <taxon>Halocaridina</taxon>
    </lineage>
</organism>
<evidence type="ECO:0000256" key="2">
    <source>
        <dbReference type="ARBA" id="ARBA00023054"/>
    </source>
</evidence>
<reference evidence="6 7" key="1">
    <citation type="submission" date="2023-11" db="EMBL/GenBank/DDBJ databases">
        <title>Halocaridina rubra genome assembly.</title>
        <authorList>
            <person name="Smith C."/>
        </authorList>
    </citation>
    <scope>NUCLEOTIDE SEQUENCE [LARGE SCALE GENOMIC DNA]</scope>
    <source>
        <strain evidence="6">EP-1</strain>
        <tissue evidence="6">Whole</tissue>
    </source>
</reference>
<dbReference type="PANTHER" id="PTHR14166">
    <property type="entry name" value="SLIT-ROBO RHO GTPASE ACTIVATING PROTEIN"/>
    <property type="match status" value="1"/>
</dbReference>
<evidence type="ECO:0000259" key="5">
    <source>
        <dbReference type="PROSITE" id="PS50002"/>
    </source>
</evidence>
<sequence length="181" mass="18958">MARSERELTFNKGDVLVLHSQVSSDWWRGSFQGKQGLIPDKYILLKIRDEDKDRLSDRSAAEMLRRRASSSSESILSSSTQQSSEGVIKPTAHNGAAQDSCASPVSRDGLGATSAPLGLGLDSTGGPDGAQSDLARSASPLPSTPGQASHSPTPPQSLQHGACLSLSDVSSIVSVQEEVTA</sequence>
<keyword evidence="1 3" id="KW-0728">SH3 domain</keyword>
<dbReference type="InterPro" id="IPR001452">
    <property type="entry name" value="SH3_domain"/>
</dbReference>
<dbReference type="Gene3D" id="2.30.30.40">
    <property type="entry name" value="SH3 Domains"/>
    <property type="match status" value="1"/>
</dbReference>
<protein>
    <recommendedName>
        <fullName evidence="5">SH3 domain-containing protein</fullName>
    </recommendedName>
</protein>
<dbReference type="FunFam" id="2.30.30.40:FF:000136">
    <property type="entry name" value="Rho GTPase activating protein 4"/>
    <property type="match status" value="1"/>
</dbReference>
<dbReference type="EMBL" id="JAXCGZ010006137">
    <property type="protein sequence ID" value="KAK7080090.1"/>
    <property type="molecule type" value="Genomic_DNA"/>
</dbReference>
<evidence type="ECO:0000256" key="4">
    <source>
        <dbReference type="SAM" id="MobiDB-lite"/>
    </source>
</evidence>
<dbReference type="InterPro" id="IPR036028">
    <property type="entry name" value="SH3-like_dom_sf"/>
</dbReference>
<dbReference type="SMART" id="SM00326">
    <property type="entry name" value="SH3"/>
    <property type="match status" value="1"/>
</dbReference>
<dbReference type="Pfam" id="PF00018">
    <property type="entry name" value="SH3_1"/>
    <property type="match status" value="1"/>
</dbReference>
<keyword evidence="7" id="KW-1185">Reference proteome</keyword>
<dbReference type="PROSITE" id="PS50002">
    <property type="entry name" value="SH3"/>
    <property type="match status" value="1"/>
</dbReference>
<accession>A0AAN8XK95</accession>
<dbReference type="Proteomes" id="UP001381693">
    <property type="component" value="Unassembled WGS sequence"/>
</dbReference>
<dbReference type="AlphaFoldDB" id="A0AAN8XK95"/>
<name>A0AAN8XK95_HALRR</name>
<feature type="compositionally biased region" description="Polar residues" evidence="4">
    <location>
        <begin position="140"/>
        <end position="159"/>
    </location>
</feature>
<evidence type="ECO:0000256" key="3">
    <source>
        <dbReference type="PROSITE-ProRule" id="PRU00192"/>
    </source>
</evidence>
<evidence type="ECO:0000313" key="7">
    <source>
        <dbReference type="Proteomes" id="UP001381693"/>
    </source>
</evidence>
<dbReference type="InterPro" id="IPR051627">
    <property type="entry name" value="SLIT-ROBO_RhoGAP"/>
</dbReference>
<evidence type="ECO:0000256" key="1">
    <source>
        <dbReference type="ARBA" id="ARBA00022443"/>
    </source>
</evidence>